<evidence type="ECO:0000313" key="2">
    <source>
        <dbReference type="EMBL" id="GMI41287.1"/>
    </source>
</evidence>
<comment type="caution">
    <text evidence="2">The sequence shown here is derived from an EMBL/GenBank/DDBJ whole genome shotgun (WGS) entry which is preliminary data.</text>
</comment>
<name>A0A9W7GCJ3_9STRA</name>
<accession>A0A9W7GCJ3</accession>
<reference evidence="3" key="1">
    <citation type="journal article" date="2023" name="Commun. Biol.">
        <title>Genome analysis of Parmales, the sister group of diatoms, reveals the evolutionary specialization of diatoms from phago-mixotrophs to photoautotrophs.</title>
        <authorList>
            <person name="Ban H."/>
            <person name="Sato S."/>
            <person name="Yoshikawa S."/>
            <person name="Yamada K."/>
            <person name="Nakamura Y."/>
            <person name="Ichinomiya M."/>
            <person name="Sato N."/>
            <person name="Blanc-Mathieu R."/>
            <person name="Endo H."/>
            <person name="Kuwata A."/>
            <person name="Ogata H."/>
        </authorList>
    </citation>
    <scope>NUCLEOTIDE SEQUENCE [LARGE SCALE GENOMIC DNA]</scope>
</reference>
<dbReference type="Proteomes" id="UP001165065">
    <property type="component" value="Unassembled WGS sequence"/>
</dbReference>
<feature type="non-terminal residue" evidence="2">
    <location>
        <position position="516"/>
    </location>
</feature>
<feature type="region of interest" description="Disordered" evidence="1">
    <location>
        <begin position="77"/>
        <end position="116"/>
    </location>
</feature>
<dbReference type="AlphaFoldDB" id="A0A9W7GCJ3"/>
<proteinExistence type="predicted"/>
<evidence type="ECO:0000256" key="1">
    <source>
        <dbReference type="SAM" id="MobiDB-lite"/>
    </source>
</evidence>
<evidence type="ECO:0000313" key="3">
    <source>
        <dbReference type="Proteomes" id="UP001165065"/>
    </source>
</evidence>
<feature type="compositionally biased region" description="Acidic residues" evidence="1">
    <location>
        <begin position="105"/>
        <end position="114"/>
    </location>
</feature>
<dbReference type="EMBL" id="BRYA01001282">
    <property type="protein sequence ID" value="GMI41287.1"/>
    <property type="molecule type" value="Genomic_DNA"/>
</dbReference>
<gene>
    <name evidence="2" type="ORF">TrCOL_g8925</name>
</gene>
<feature type="compositionally biased region" description="Acidic residues" evidence="1">
    <location>
        <begin position="77"/>
        <end position="88"/>
    </location>
</feature>
<sequence length="516" mass="57486">MGFFKCFKEFILPAKKVQADLEPLLVRGGIAMEAKENDIAIIGHYLYLAVDRVDNMTTFQGIRPTNEMVSVNIEEEENAGDTVVDEEGTNEHVEGGGAHGSSGEVDIEEDEEEETRFRDIREEVDPVMWEETAIAGRLQDQVVEEDVNDQIFIHVPNFFTLGLAQCKVDIDAWSGLITLRLLGDAEWRGNYSSLVSMSFKANWERVFSSWEGDWVQLTGSPYKIYIPFRFIEAVRLRLRKMGKYFTTDPDTLDRLYSKYGVDFQGVEEGVDHKAWGSAFVPKMAMLSRGILFEVLEEVMGLDAKVRIDAYGGKRTLAKGGLSLVTAAHTEGGMVMDMGFTFSYATALREAGKHGWEDGGPMVGVDRTPLRPLIGKIRGSGGIRKAVKERILYLSGGSFTGGNVVVKFENNIEGKAWGDKALTVLGFNMVGRGDLRVKEVKLYDAVIGHMGRTDEGPLRKLLRGKPIDTMTKASQFEKCLNSVMYQFQVAQVDLSHEVGQVRVEIVFEGNLGPYDLV</sequence>
<organism evidence="2 3">
    <name type="scientific">Triparma columacea</name>
    <dbReference type="NCBI Taxonomy" id="722753"/>
    <lineage>
        <taxon>Eukaryota</taxon>
        <taxon>Sar</taxon>
        <taxon>Stramenopiles</taxon>
        <taxon>Ochrophyta</taxon>
        <taxon>Bolidophyceae</taxon>
        <taxon>Parmales</taxon>
        <taxon>Triparmaceae</taxon>
        <taxon>Triparma</taxon>
    </lineage>
</organism>
<protein>
    <submittedName>
        <fullName evidence="2">Uncharacterized protein</fullName>
    </submittedName>
</protein>
<keyword evidence="3" id="KW-1185">Reference proteome</keyword>